<keyword evidence="4" id="KW-0630">Potassium</keyword>
<gene>
    <name evidence="9" type="ORF">CJ191_08040</name>
</gene>
<dbReference type="InterPro" id="IPR006036">
    <property type="entry name" value="K_uptake_TrkA"/>
</dbReference>
<dbReference type="PANTHER" id="PTHR43833:SF5">
    <property type="entry name" value="TRK SYSTEM POTASSIUM UPTAKE PROTEIN TRKA"/>
    <property type="match status" value="1"/>
</dbReference>
<evidence type="ECO:0000256" key="3">
    <source>
        <dbReference type="ARBA" id="ARBA00022538"/>
    </source>
</evidence>
<dbReference type="Pfam" id="PF02080">
    <property type="entry name" value="TrkA_C"/>
    <property type="match status" value="2"/>
</dbReference>
<protein>
    <recommendedName>
        <fullName evidence="1">Trk system potassium uptake protein TrkA</fullName>
    </recommendedName>
</protein>
<keyword evidence="2" id="KW-0813">Transport</keyword>
<keyword evidence="3" id="KW-0633">Potassium transport</keyword>
<evidence type="ECO:0000256" key="1">
    <source>
        <dbReference type="ARBA" id="ARBA00017378"/>
    </source>
</evidence>
<dbReference type="Gene3D" id="3.30.70.1450">
    <property type="entry name" value="Regulator of K+ conductance, C-terminal domain"/>
    <property type="match status" value="2"/>
</dbReference>
<dbReference type="EMBL" id="PNHQ01000022">
    <property type="protein sequence ID" value="PMC79234.1"/>
    <property type="molecule type" value="Genomic_DNA"/>
</dbReference>
<dbReference type="NCBIfam" id="NF007039">
    <property type="entry name" value="PRK09496.3-2"/>
    <property type="match status" value="1"/>
</dbReference>
<evidence type="ECO:0000256" key="6">
    <source>
        <dbReference type="ARBA" id="ARBA00023065"/>
    </source>
</evidence>
<dbReference type="GO" id="GO:0015079">
    <property type="term" value="F:potassium ion transmembrane transporter activity"/>
    <property type="evidence" value="ECO:0007669"/>
    <property type="project" value="InterPro"/>
</dbReference>
<reference evidence="9 10" key="1">
    <citation type="submission" date="2017-09" db="EMBL/GenBank/DDBJ databases">
        <title>Bacterial strain isolated from the female urinary microbiota.</title>
        <authorList>
            <person name="Thomas-White K."/>
            <person name="Kumar N."/>
            <person name="Forster S."/>
            <person name="Putonti C."/>
            <person name="Lawley T."/>
            <person name="Wolfe A.J."/>
        </authorList>
    </citation>
    <scope>NUCLEOTIDE SEQUENCE [LARGE SCALE GENOMIC DNA]</scope>
    <source>
        <strain evidence="9 10">UMB0240</strain>
    </source>
</reference>
<dbReference type="NCBIfam" id="NF007033">
    <property type="entry name" value="PRK09496.1-5"/>
    <property type="match status" value="1"/>
</dbReference>
<dbReference type="InterPro" id="IPR003148">
    <property type="entry name" value="RCK_N"/>
</dbReference>
<dbReference type="InterPro" id="IPR036721">
    <property type="entry name" value="RCK_C_sf"/>
</dbReference>
<dbReference type="RefSeq" id="WP_102199467.1">
    <property type="nucleotide sequence ID" value="NZ_PNHQ01000022.1"/>
</dbReference>
<dbReference type="SUPFAM" id="SSF116726">
    <property type="entry name" value="TrkA C-terminal domain-like"/>
    <property type="match status" value="2"/>
</dbReference>
<dbReference type="OrthoDB" id="9775180at2"/>
<keyword evidence="6" id="KW-0406">Ion transport</keyword>
<evidence type="ECO:0000256" key="2">
    <source>
        <dbReference type="ARBA" id="ARBA00022448"/>
    </source>
</evidence>
<dbReference type="AlphaFoldDB" id="A0A2N6UCB7"/>
<feature type="domain" description="RCK N-terminal" evidence="7">
    <location>
        <begin position="1"/>
        <end position="120"/>
    </location>
</feature>
<evidence type="ECO:0000256" key="4">
    <source>
        <dbReference type="ARBA" id="ARBA00022958"/>
    </source>
</evidence>
<dbReference type="GO" id="GO:0005886">
    <property type="term" value="C:plasma membrane"/>
    <property type="evidence" value="ECO:0007669"/>
    <property type="project" value="InterPro"/>
</dbReference>
<dbReference type="PRINTS" id="PR00335">
    <property type="entry name" value="KUPTAKETRKA"/>
</dbReference>
<evidence type="ECO:0000313" key="9">
    <source>
        <dbReference type="EMBL" id="PMC79234.1"/>
    </source>
</evidence>
<sequence>MDIVVVGGGKLGEDILHGLIKENHNLTLIDNDPRVIDDLIDEIDIKGVVGNGVDVEVQREADVQNAQVLIAASPHDEVNIISAMIAKTLGVAFLIVRVRNQAFTAQQGFIQTNLGIDYLINQDRAAANDILQVIDYPSATFVEPFYHNRMHLIKVRIMEKSRVVNQYIRDIRQTIPEVIVVAIERNGETIIPDGNAILLAGDFIEIFAKRDALQDFFVATGHKKVKRYKSALIVGGSRINNYLIPILHARGIHTRLIENDKERASELANQFTATEVIYDDGTDQYVLNEQRVDSFDLLLTLTNSDEENLMISLYGKNAGVRKTITKVNRPGLIRLIDDSKLDVILSPRKAIVDAITRHVRSISSSQSDKLENYARLSDNKTAVLEFVLSPDCKILGIPIKKLIFRSGLMIGLIVRNKEMIIPSGDDIFMPGDHVLVIDIDDKIRNFNEIVVKKNRRDGE</sequence>
<evidence type="ECO:0000259" key="8">
    <source>
        <dbReference type="PROSITE" id="PS51202"/>
    </source>
</evidence>
<comment type="caution">
    <text evidence="9">The sequence shown here is derived from an EMBL/GenBank/DDBJ whole genome shotgun (WGS) entry which is preliminary data.</text>
</comment>
<dbReference type="InterPro" id="IPR050721">
    <property type="entry name" value="Trk_Ktr_HKT_K-transport"/>
</dbReference>
<keyword evidence="5" id="KW-0520">NAD</keyword>
<dbReference type="PROSITE" id="PS51202">
    <property type="entry name" value="RCK_C"/>
    <property type="match status" value="2"/>
</dbReference>
<dbReference type="PANTHER" id="PTHR43833">
    <property type="entry name" value="POTASSIUM CHANNEL PROTEIN 2-RELATED-RELATED"/>
    <property type="match status" value="1"/>
</dbReference>
<dbReference type="PROSITE" id="PS51201">
    <property type="entry name" value="RCK_N"/>
    <property type="match status" value="1"/>
</dbReference>
<evidence type="ECO:0000259" key="7">
    <source>
        <dbReference type="PROSITE" id="PS51201"/>
    </source>
</evidence>
<proteinExistence type="predicted"/>
<dbReference type="Pfam" id="PF02254">
    <property type="entry name" value="TrkA_N"/>
    <property type="match status" value="2"/>
</dbReference>
<name>A0A2N6UCB7_9LACT</name>
<accession>A0A2N6UCB7</accession>
<keyword evidence="10" id="KW-1185">Reference proteome</keyword>
<feature type="domain" description="RCK C-terminal" evidence="8">
    <location>
        <begin position="371"/>
        <end position="452"/>
    </location>
</feature>
<dbReference type="SUPFAM" id="SSF51735">
    <property type="entry name" value="NAD(P)-binding Rossmann-fold domains"/>
    <property type="match status" value="2"/>
</dbReference>
<dbReference type="InterPro" id="IPR006037">
    <property type="entry name" value="RCK_C"/>
</dbReference>
<dbReference type="Proteomes" id="UP000235701">
    <property type="component" value="Unassembled WGS sequence"/>
</dbReference>
<organism evidence="9 10">
    <name type="scientific">Aerococcus viridans</name>
    <dbReference type="NCBI Taxonomy" id="1377"/>
    <lineage>
        <taxon>Bacteria</taxon>
        <taxon>Bacillati</taxon>
        <taxon>Bacillota</taxon>
        <taxon>Bacilli</taxon>
        <taxon>Lactobacillales</taxon>
        <taxon>Aerococcaceae</taxon>
        <taxon>Aerococcus</taxon>
    </lineage>
</organism>
<dbReference type="InterPro" id="IPR036291">
    <property type="entry name" value="NAD(P)-bd_dom_sf"/>
</dbReference>
<evidence type="ECO:0000256" key="5">
    <source>
        <dbReference type="ARBA" id="ARBA00023027"/>
    </source>
</evidence>
<evidence type="ECO:0000313" key="10">
    <source>
        <dbReference type="Proteomes" id="UP000235701"/>
    </source>
</evidence>
<feature type="domain" description="RCK C-terminal" evidence="8">
    <location>
        <begin position="140"/>
        <end position="222"/>
    </location>
</feature>
<dbReference type="Gene3D" id="3.40.50.720">
    <property type="entry name" value="NAD(P)-binding Rossmann-like Domain"/>
    <property type="match status" value="2"/>
</dbReference>